<dbReference type="GO" id="GO:0106004">
    <property type="term" value="P:tRNA (guanine-N7)-methylation"/>
    <property type="evidence" value="ECO:0007669"/>
    <property type="project" value="UniProtKB-UniRule"/>
</dbReference>
<dbReference type="InterPro" id="IPR028884">
    <property type="entry name" value="Trm82"/>
</dbReference>
<keyword evidence="3 6" id="KW-0819">tRNA processing</keyword>
<keyword evidence="2 6" id="KW-0853">WD repeat</keyword>
<dbReference type="GO" id="GO:0005634">
    <property type="term" value="C:nucleus"/>
    <property type="evidence" value="ECO:0007669"/>
    <property type="project" value="UniProtKB-SubCell"/>
</dbReference>
<gene>
    <name evidence="9" type="ORF">DICSQDRAFT_65189</name>
</gene>
<dbReference type="SUPFAM" id="SSF50978">
    <property type="entry name" value="WD40 repeat-like"/>
    <property type="match status" value="1"/>
</dbReference>
<dbReference type="SMART" id="SM00320">
    <property type="entry name" value="WD40"/>
    <property type="match status" value="3"/>
</dbReference>
<dbReference type="UniPathway" id="UPA00989"/>
<evidence type="ECO:0000256" key="6">
    <source>
        <dbReference type="HAMAP-Rule" id="MF_03056"/>
    </source>
</evidence>
<feature type="repeat" description="WD" evidence="7">
    <location>
        <begin position="198"/>
        <end position="240"/>
    </location>
</feature>
<dbReference type="OrthoDB" id="339900at2759"/>
<dbReference type="InterPro" id="IPR036322">
    <property type="entry name" value="WD40_repeat_dom_sf"/>
</dbReference>
<feature type="compositionally biased region" description="Basic residues" evidence="8">
    <location>
        <begin position="280"/>
        <end position="293"/>
    </location>
</feature>
<evidence type="ECO:0000256" key="3">
    <source>
        <dbReference type="ARBA" id="ARBA00022694"/>
    </source>
</evidence>
<dbReference type="GO" id="GO:0005829">
    <property type="term" value="C:cytosol"/>
    <property type="evidence" value="ECO:0007669"/>
    <property type="project" value="TreeGrafter"/>
</dbReference>
<keyword evidence="4 6" id="KW-0677">Repeat</keyword>
<reference evidence="9 10" key="1">
    <citation type="journal article" date="2012" name="Science">
        <title>The Paleozoic origin of enzymatic lignin decomposition reconstructed from 31 fungal genomes.</title>
        <authorList>
            <person name="Floudas D."/>
            <person name="Binder M."/>
            <person name="Riley R."/>
            <person name="Barry K."/>
            <person name="Blanchette R.A."/>
            <person name="Henrissat B."/>
            <person name="Martinez A.T."/>
            <person name="Otillar R."/>
            <person name="Spatafora J.W."/>
            <person name="Yadav J.S."/>
            <person name="Aerts A."/>
            <person name="Benoit I."/>
            <person name="Boyd A."/>
            <person name="Carlson A."/>
            <person name="Copeland A."/>
            <person name="Coutinho P.M."/>
            <person name="de Vries R.P."/>
            <person name="Ferreira P."/>
            <person name="Findley K."/>
            <person name="Foster B."/>
            <person name="Gaskell J."/>
            <person name="Glotzer D."/>
            <person name="Gorecki P."/>
            <person name="Heitman J."/>
            <person name="Hesse C."/>
            <person name="Hori C."/>
            <person name="Igarashi K."/>
            <person name="Jurgens J.A."/>
            <person name="Kallen N."/>
            <person name="Kersten P."/>
            <person name="Kohler A."/>
            <person name="Kuees U."/>
            <person name="Kumar T.K.A."/>
            <person name="Kuo A."/>
            <person name="LaButti K."/>
            <person name="Larrondo L.F."/>
            <person name="Lindquist E."/>
            <person name="Ling A."/>
            <person name="Lombard V."/>
            <person name="Lucas S."/>
            <person name="Lundell T."/>
            <person name="Martin R."/>
            <person name="McLaughlin D.J."/>
            <person name="Morgenstern I."/>
            <person name="Morin E."/>
            <person name="Murat C."/>
            <person name="Nagy L.G."/>
            <person name="Nolan M."/>
            <person name="Ohm R.A."/>
            <person name="Patyshakuliyeva A."/>
            <person name="Rokas A."/>
            <person name="Ruiz-Duenas F.J."/>
            <person name="Sabat G."/>
            <person name="Salamov A."/>
            <person name="Samejima M."/>
            <person name="Schmutz J."/>
            <person name="Slot J.C."/>
            <person name="St John F."/>
            <person name="Stenlid J."/>
            <person name="Sun H."/>
            <person name="Sun S."/>
            <person name="Syed K."/>
            <person name="Tsang A."/>
            <person name="Wiebenga A."/>
            <person name="Young D."/>
            <person name="Pisabarro A."/>
            <person name="Eastwood D.C."/>
            <person name="Martin F."/>
            <person name="Cullen D."/>
            <person name="Grigoriev I.V."/>
            <person name="Hibbett D.S."/>
        </authorList>
    </citation>
    <scope>NUCLEOTIDE SEQUENCE [LARGE SCALE GENOMIC DNA]</scope>
    <source>
        <strain evidence="9 10">LYAD-421 SS1</strain>
    </source>
</reference>
<dbReference type="Proteomes" id="UP000053319">
    <property type="component" value="Unassembled WGS sequence"/>
</dbReference>
<comment type="similarity">
    <text evidence="6">Belongs to the WD repeat TRM82 family.</text>
</comment>
<dbReference type="OMA" id="CLGHEKY"/>
<dbReference type="PANTHER" id="PTHR16288">
    <property type="entry name" value="WD40 REPEAT PROTEIN 4"/>
    <property type="match status" value="1"/>
</dbReference>
<comment type="subcellular location">
    <subcellularLocation>
        <location evidence="1 6">Nucleus</location>
    </subcellularLocation>
</comment>
<dbReference type="GO" id="GO:0043527">
    <property type="term" value="C:tRNA methyltransferase complex"/>
    <property type="evidence" value="ECO:0007669"/>
    <property type="project" value="TreeGrafter"/>
</dbReference>
<evidence type="ECO:0000313" key="10">
    <source>
        <dbReference type="Proteomes" id="UP000053319"/>
    </source>
</evidence>
<dbReference type="InterPro" id="IPR015943">
    <property type="entry name" value="WD40/YVTN_repeat-like_dom_sf"/>
</dbReference>
<evidence type="ECO:0000256" key="1">
    <source>
        <dbReference type="ARBA" id="ARBA00004123"/>
    </source>
</evidence>
<evidence type="ECO:0000256" key="7">
    <source>
        <dbReference type="PROSITE-ProRule" id="PRU00221"/>
    </source>
</evidence>
<dbReference type="AlphaFoldDB" id="R7SWJ1"/>
<dbReference type="PANTHER" id="PTHR16288:SF0">
    <property type="entry name" value="TRNA (GUANINE-N(7)-)-METHYLTRANSFERASE NON-CATALYTIC SUBUNIT WDR4"/>
    <property type="match status" value="1"/>
</dbReference>
<dbReference type="Pfam" id="PF00400">
    <property type="entry name" value="WD40"/>
    <property type="match status" value="2"/>
</dbReference>
<proteinExistence type="inferred from homology"/>
<dbReference type="Gene3D" id="2.130.10.10">
    <property type="entry name" value="YVTN repeat-like/Quinoprotein amine dehydrogenase"/>
    <property type="match status" value="2"/>
</dbReference>
<dbReference type="HAMAP" id="MF_03056">
    <property type="entry name" value="TRM82"/>
    <property type="match status" value="1"/>
</dbReference>
<dbReference type="EMBL" id="JH719425">
    <property type="protein sequence ID" value="EJF59347.1"/>
    <property type="molecule type" value="Genomic_DNA"/>
</dbReference>
<evidence type="ECO:0000313" key="9">
    <source>
        <dbReference type="EMBL" id="EJF59347.1"/>
    </source>
</evidence>
<feature type="region of interest" description="Disordered" evidence="8">
    <location>
        <begin position="257"/>
        <end position="339"/>
    </location>
</feature>
<organism evidence="9 10">
    <name type="scientific">Dichomitus squalens (strain LYAD-421)</name>
    <name type="common">Western red white-rot fungus</name>
    <dbReference type="NCBI Taxonomy" id="732165"/>
    <lineage>
        <taxon>Eukaryota</taxon>
        <taxon>Fungi</taxon>
        <taxon>Dikarya</taxon>
        <taxon>Basidiomycota</taxon>
        <taxon>Agaricomycotina</taxon>
        <taxon>Agaricomycetes</taxon>
        <taxon>Polyporales</taxon>
        <taxon>Polyporaceae</taxon>
        <taxon>Dichomitus</taxon>
    </lineage>
</organism>
<evidence type="ECO:0000256" key="5">
    <source>
        <dbReference type="ARBA" id="ARBA00023242"/>
    </source>
</evidence>
<comment type="function">
    <text evidence="6">Required for the formation of N(7)-methylguanine at position 46 (m7G46) in tRNA. In the complex, it is required to stabilize and induce conformational changes of the catalytic subunit.</text>
</comment>
<dbReference type="RefSeq" id="XP_007367930.1">
    <property type="nucleotide sequence ID" value="XM_007367868.1"/>
</dbReference>
<dbReference type="HOGENOM" id="CLU_023695_0_0_1"/>
<sequence>MSLFPYTRLALASGKALIVSGHHYHVLNAQDGELAQSTTRLGDDLQTALVQSGPIRCTAVDSTLTHVATTADDKKLKIWRVETLELLNERELPKKPTEVAFTRDGQTIVISDKFGDVFSYPLYPEHTPEVPASDIGASKRGSLNAHENPSNGTLVLGHASLLTTFLLTPDERYIVTADRDEHIRVSWYPQGYNIERYCLGHETYVSALHIPSFKESALVSGGGDPMLKVWDWMSGRLLANISIFNVAEPYIRVRAPKRKRGWSEGDEDGETGEGAQPQKGKGKGRRGRGKGKGKVNQNADAGGKEREASGTPAEERGDQPMADADTGEPADESNRPAASASEETVLAFVVYKIQSVDRGEHGRFIVFSVVGASALFYTPFPEEGVLDPPPVHVVEFPVPVVDFTVGPDGAIWTLLDAEWAGAQSLSEKPQFVRLLTWNENTTAQLSESSADSPLLDALNSRCLVSATPEELKKLDLYSDLSSLPKNVDPDHDALIRDTLSEAAAFDPDAADGRKLTLRELGRLKKKKALLAKIQEREEGAKRASREGSEAVSEREVKRARSESESGTAVDEKAGDVHGGDGNEFTEGRDDVRDVEIAAS</sequence>
<dbReference type="InterPro" id="IPR001680">
    <property type="entry name" value="WD40_rpt"/>
</dbReference>
<keyword evidence="5 6" id="KW-0539">Nucleus</keyword>
<feature type="compositionally biased region" description="Basic and acidic residues" evidence="8">
    <location>
        <begin position="302"/>
        <end position="318"/>
    </location>
</feature>
<evidence type="ECO:0000256" key="8">
    <source>
        <dbReference type="SAM" id="MobiDB-lite"/>
    </source>
</evidence>
<dbReference type="KEGG" id="dsq:DICSQDRAFT_65189"/>
<evidence type="ECO:0000256" key="4">
    <source>
        <dbReference type="ARBA" id="ARBA00022737"/>
    </source>
</evidence>
<feature type="region of interest" description="Disordered" evidence="8">
    <location>
        <begin position="534"/>
        <end position="599"/>
    </location>
</feature>
<accession>R7SWJ1</accession>
<name>R7SWJ1_DICSQ</name>
<evidence type="ECO:0000256" key="2">
    <source>
        <dbReference type="ARBA" id="ARBA00022574"/>
    </source>
</evidence>
<dbReference type="GeneID" id="18843357"/>
<dbReference type="PROSITE" id="PS50082">
    <property type="entry name" value="WD_REPEATS_2"/>
    <property type="match status" value="1"/>
</dbReference>
<protein>
    <submittedName>
        <fullName evidence="9">WD40 repeat-like protein</fullName>
    </submittedName>
</protein>
<comment type="pathway">
    <text evidence="6">tRNA modification; N(7)-methylguanine-tRNA biosynthesis.</text>
</comment>